<name>A0A7J3T8I3_9ARCH</name>
<dbReference type="InterPro" id="IPR005240">
    <property type="entry name" value="DUF389"/>
</dbReference>
<feature type="transmembrane region" description="Helical" evidence="1">
    <location>
        <begin position="110"/>
        <end position="127"/>
    </location>
</feature>
<feature type="transmembrane region" description="Helical" evidence="1">
    <location>
        <begin position="168"/>
        <end position="187"/>
    </location>
</feature>
<sequence>MKKITIIVNENEAAKVEEAIKDNLYFSTYFGRLKKYELYVVEENLDELVREIQGSIDLRKKENVIAVSSLDFVVSSHLQRKEKKLISKEKSPVEELITSSLKYTKFDPHYFLLTSIAGIIALTGLFMNNIAVIIGAMLLSPLLGPIYTFALNIAVGRARDGLKSIGNLLLYISTVILLSYFITLLLSNFIPLSITQEILLRLDKNPIYLLIAFLLGFASVLSFSKGISESIAGIAIAAALLPPAAVTGISLALSPEIYLRPLILTLENVLGLMAGALFAFPVLKIGPRKYYEKEKAGKFMIRVALVISLLFLLLFFFAIM</sequence>
<dbReference type="Pfam" id="PF04087">
    <property type="entry name" value="DUF389"/>
    <property type="match status" value="1"/>
</dbReference>
<feature type="transmembrane region" description="Helical" evidence="1">
    <location>
        <begin position="133"/>
        <end position="156"/>
    </location>
</feature>
<protein>
    <submittedName>
        <fullName evidence="2">TIGR00341 family protein</fullName>
    </submittedName>
</protein>
<feature type="transmembrane region" description="Helical" evidence="1">
    <location>
        <begin position="299"/>
        <end position="319"/>
    </location>
</feature>
<dbReference type="Proteomes" id="UP000886130">
    <property type="component" value="Unassembled WGS sequence"/>
</dbReference>
<keyword evidence="1" id="KW-0812">Transmembrane</keyword>
<dbReference type="EMBL" id="DRTM01000024">
    <property type="protein sequence ID" value="HHE75556.1"/>
    <property type="molecule type" value="Genomic_DNA"/>
</dbReference>
<dbReference type="PANTHER" id="PTHR20992:SF9">
    <property type="entry name" value="AT15442P-RELATED"/>
    <property type="match status" value="1"/>
</dbReference>
<evidence type="ECO:0000256" key="1">
    <source>
        <dbReference type="SAM" id="Phobius"/>
    </source>
</evidence>
<dbReference type="PANTHER" id="PTHR20992">
    <property type="entry name" value="AT15442P-RELATED"/>
    <property type="match status" value="1"/>
</dbReference>
<feature type="transmembrane region" description="Helical" evidence="1">
    <location>
        <begin position="207"/>
        <end position="224"/>
    </location>
</feature>
<dbReference type="NCBIfam" id="TIGR00341">
    <property type="entry name" value="TIGR00341 family protein"/>
    <property type="match status" value="1"/>
</dbReference>
<gene>
    <name evidence="2" type="ORF">ENL31_00315</name>
</gene>
<feature type="transmembrane region" description="Helical" evidence="1">
    <location>
        <begin position="231"/>
        <end position="252"/>
    </location>
</feature>
<organism evidence="2">
    <name type="scientific">Candidatus Aciduliprofundum boonei</name>
    <dbReference type="NCBI Taxonomy" id="379547"/>
    <lineage>
        <taxon>Archaea</taxon>
        <taxon>Methanobacteriati</taxon>
        <taxon>Thermoplasmatota</taxon>
        <taxon>DHVE2 group</taxon>
        <taxon>Candidatus Aciduliprofundum</taxon>
    </lineage>
</organism>
<evidence type="ECO:0000313" key="2">
    <source>
        <dbReference type="EMBL" id="HHE75556.1"/>
    </source>
</evidence>
<dbReference type="AlphaFoldDB" id="A0A7J3T8I3"/>
<comment type="caution">
    <text evidence="2">The sequence shown here is derived from an EMBL/GenBank/DDBJ whole genome shotgun (WGS) entry which is preliminary data.</text>
</comment>
<keyword evidence="1" id="KW-0472">Membrane</keyword>
<reference evidence="2" key="1">
    <citation type="journal article" date="2020" name="mSystems">
        <title>Genome- and Community-Level Interaction Insights into Carbon Utilization and Element Cycling Functions of Hydrothermarchaeota in Hydrothermal Sediment.</title>
        <authorList>
            <person name="Zhou Z."/>
            <person name="Liu Y."/>
            <person name="Xu W."/>
            <person name="Pan J."/>
            <person name="Luo Z.H."/>
            <person name="Li M."/>
        </authorList>
    </citation>
    <scope>NUCLEOTIDE SEQUENCE [LARGE SCALE GENOMIC DNA]</scope>
    <source>
        <strain evidence="2">HyVt-85</strain>
    </source>
</reference>
<proteinExistence type="predicted"/>
<keyword evidence="1" id="KW-1133">Transmembrane helix</keyword>
<feature type="transmembrane region" description="Helical" evidence="1">
    <location>
        <begin position="258"/>
        <end position="279"/>
    </location>
</feature>
<accession>A0A7J3T8I3</accession>